<evidence type="ECO:0000259" key="8">
    <source>
        <dbReference type="PROSITE" id="PS50879"/>
    </source>
</evidence>
<evidence type="ECO:0000256" key="4">
    <source>
        <dbReference type="ARBA" id="ARBA00022722"/>
    </source>
</evidence>
<evidence type="ECO:0000313" key="9">
    <source>
        <dbReference type="EMBL" id="KAF7298613.1"/>
    </source>
</evidence>
<dbReference type="CDD" id="cd13934">
    <property type="entry name" value="RNase_H_Dikarya_like"/>
    <property type="match status" value="1"/>
</dbReference>
<keyword evidence="10" id="KW-1185">Reference proteome</keyword>
<keyword evidence="4" id="KW-0540">Nuclease</keyword>
<feature type="domain" description="RNase H type-1" evidence="8">
    <location>
        <begin position="265"/>
        <end position="435"/>
    </location>
</feature>
<dbReference type="GeneID" id="59347275"/>
<dbReference type="EC" id="3.1.26.4" evidence="3"/>
<evidence type="ECO:0000256" key="7">
    <source>
        <dbReference type="ARBA" id="ARBA00022801"/>
    </source>
</evidence>
<accession>A0A8H6SGN7</accession>
<dbReference type="InterPro" id="IPR036397">
    <property type="entry name" value="RNaseH_sf"/>
</dbReference>
<dbReference type="GO" id="GO:0046872">
    <property type="term" value="F:metal ion binding"/>
    <property type="evidence" value="ECO:0007669"/>
    <property type="project" value="UniProtKB-KW"/>
</dbReference>
<organism evidence="9 10">
    <name type="scientific">Mycena indigotica</name>
    <dbReference type="NCBI Taxonomy" id="2126181"/>
    <lineage>
        <taxon>Eukaryota</taxon>
        <taxon>Fungi</taxon>
        <taxon>Dikarya</taxon>
        <taxon>Basidiomycota</taxon>
        <taxon>Agaricomycotina</taxon>
        <taxon>Agaricomycetes</taxon>
        <taxon>Agaricomycetidae</taxon>
        <taxon>Agaricales</taxon>
        <taxon>Marasmiineae</taxon>
        <taxon>Mycenaceae</taxon>
        <taxon>Mycena</taxon>
    </lineage>
</organism>
<evidence type="ECO:0000256" key="6">
    <source>
        <dbReference type="ARBA" id="ARBA00022759"/>
    </source>
</evidence>
<keyword evidence="5" id="KW-0479">Metal-binding</keyword>
<dbReference type="SUPFAM" id="SSF53098">
    <property type="entry name" value="Ribonuclease H-like"/>
    <property type="match status" value="1"/>
</dbReference>
<dbReference type="RefSeq" id="XP_037218001.1">
    <property type="nucleotide sequence ID" value="XM_037364759.1"/>
</dbReference>
<dbReference type="Pfam" id="PF00075">
    <property type="entry name" value="RNase_H"/>
    <property type="match status" value="1"/>
</dbReference>
<dbReference type="GO" id="GO:0003676">
    <property type="term" value="F:nucleic acid binding"/>
    <property type="evidence" value="ECO:0007669"/>
    <property type="project" value="InterPro"/>
</dbReference>
<dbReference type="Proteomes" id="UP000636479">
    <property type="component" value="Unassembled WGS sequence"/>
</dbReference>
<dbReference type="GO" id="GO:0004523">
    <property type="term" value="F:RNA-DNA hybrid ribonuclease activity"/>
    <property type="evidence" value="ECO:0007669"/>
    <property type="project" value="UniProtKB-EC"/>
</dbReference>
<evidence type="ECO:0000256" key="3">
    <source>
        <dbReference type="ARBA" id="ARBA00012180"/>
    </source>
</evidence>
<protein>
    <recommendedName>
        <fullName evidence="3">ribonuclease H</fullName>
        <ecNumber evidence="3">3.1.26.4</ecNumber>
    </recommendedName>
</protein>
<gene>
    <name evidence="9" type="ORF">MIND_00808400</name>
</gene>
<dbReference type="OrthoDB" id="407198at2759"/>
<evidence type="ECO:0000313" key="10">
    <source>
        <dbReference type="Proteomes" id="UP000636479"/>
    </source>
</evidence>
<evidence type="ECO:0000256" key="5">
    <source>
        <dbReference type="ARBA" id="ARBA00022723"/>
    </source>
</evidence>
<dbReference type="PROSITE" id="PS50879">
    <property type="entry name" value="RNASE_H_1"/>
    <property type="match status" value="1"/>
</dbReference>
<dbReference type="PANTHER" id="PTHR10642:SF26">
    <property type="entry name" value="RIBONUCLEASE H1"/>
    <property type="match status" value="1"/>
</dbReference>
<evidence type="ECO:0000256" key="2">
    <source>
        <dbReference type="ARBA" id="ARBA00005300"/>
    </source>
</evidence>
<reference evidence="9" key="1">
    <citation type="submission" date="2020-05" db="EMBL/GenBank/DDBJ databases">
        <title>Mycena genomes resolve the evolution of fungal bioluminescence.</title>
        <authorList>
            <person name="Tsai I.J."/>
        </authorList>
    </citation>
    <scope>NUCLEOTIDE SEQUENCE</scope>
    <source>
        <strain evidence="9">171206Taipei</strain>
    </source>
</reference>
<dbReference type="AlphaFoldDB" id="A0A8H6SGN7"/>
<comment type="caution">
    <text evidence="9">The sequence shown here is derived from an EMBL/GenBank/DDBJ whole genome shotgun (WGS) entry which is preliminary data.</text>
</comment>
<comment type="similarity">
    <text evidence="2">Belongs to the RNase H family.</text>
</comment>
<dbReference type="GO" id="GO:0043137">
    <property type="term" value="P:DNA replication, removal of RNA primer"/>
    <property type="evidence" value="ECO:0007669"/>
    <property type="project" value="TreeGrafter"/>
</dbReference>
<evidence type="ECO:0000256" key="1">
    <source>
        <dbReference type="ARBA" id="ARBA00000077"/>
    </source>
</evidence>
<comment type="catalytic activity">
    <reaction evidence="1">
        <text>Endonucleolytic cleavage to 5'-phosphomonoester.</text>
        <dbReference type="EC" id="3.1.26.4"/>
    </reaction>
</comment>
<dbReference type="InterPro" id="IPR002156">
    <property type="entry name" value="RNaseH_domain"/>
</dbReference>
<keyword evidence="6" id="KW-0255">Endonuclease</keyword>
<keyword evidence="7" id="KW-0378">Hydrolase</keyword>
<dbReference type="EMBL" id="JACAZF010000007">
    <property type="protein sequence ID" value="KAF7298613.1"/>
    <property type="molecule type" value="Genomic_DNA"/>
</dbReference>
<dbReference type="InterPro" id="IPR050092">
    <property type="entry name" value="RNase_H"/>
</dbReference>
<dbReference type="InterPro" id="IPR012337">
    <property type="entry name" value="RNaseH-like_sf"/>
</dbReference>
<dbReference type="PANTHER" id="PTHR10642">
    <property type="entry name" value="RIBONUCLEASE H1"/>
    <property type="match status" value="1"/>
</dbReference>
<name>A0A8H6SGN7_9AGAR</name>
<dbReference type="Gene3D" id="3.30.420.10">
    <property type="entry name" value="Ribonuclease H-like superfamily/Ribonuclease H"/>
    <property type="match status" value="1"/>
</dbReference>
<sequence length="436" mass="48433">MLPLLSATVNLERLQYKPDYLWDAEPEIAATPIVLHQLRTLIGHADDAGSLLPWLTLPALRTLSLRVSEIGATRLHNLAERSGLPGNRGFRELTIHSTLANLRRILPSLQSGLEVLTVPSLACTSEELDVFLVDMRKDGAILPALAKLHMPFLAAAVDVRLGSVLQLLKSRSDPSVKGRAVAVPITSFLLDFEYDTAAEEQRWDMEYNLEAIHKLMSLPTDRAFVFCPSNSHRPLSELLVSCPHSSGCGAFLAKCCNCFVYDKLCHTFELVFVDGACPGNGSPHARAGIGCAIGTRLDQQLSLPVTDEMDPGQRRTSQRAELLAALIGLEFLLESRKDSRGRRGDDDSSPDARNHRYIVVADSEYVVKGMTEWVPQWKANNWKNKHGRTPANVDLFQQIEAILLNHKNRSYAIQFYHVPRQFNALADRLAKEGAEQ</sequence>
<proteinExistence type="inferred from homology"/>